<dbReference type="GO" id="GO:0003682">
    <property type="term" value="F:chromatin binding"/>
    <property type="evidence" value="ECO:0007669"/>
    <property type="project" value="TreeGrafter"/>
</dbReference>
<dbReference type="GO" id="GO:0071169">
    <property type="term" value="P:establishment of protein localization to chromatin"/>
    <property type="evidence" value="ECO:0007669"/>
    <property type="project" value="TreeGrafter"/>
</dbReference>
<comment type="similarity">
    <text evidence="1">Belongs to the SCC2/Nipped-B family.</text>
</comment>
<dbReference type="Pfam" id="PF12830">
    <property type="entry name" value="Nipped-B_C"/>
    <property type="match status" value="1"/>
</dbReference>
<keyword evidence="1" id="KW-0539">Nucleus</keyword>
<keyword evidence="1" id="KW-0677">Repeat</keyword>
<evidence type="ECO:0000313" key="3">
    <source>
        <dbReference type="EMBL" id="CAD7267425.1"/>
    </source>
</evidence>
<dbReference type="PANTHER" id="PTHR21704:SF18">
    <property type="entry name" value="NIPPED-B-LIKE PROTEIN"/>
    <property type="match status" value="1"/>
</dbReference>
<protein>
    <recommendedName>
        <fullName evidence="1">Nipped-B protein</fullName>
    </recommendedName>
</protein>
<dbReference type="AlphaFoldDB" id="A0A7R9B8G2"/>
<keyword evidence="1" id="KW-0131">Cell cycle</keyword>
<gene>
    <name evidence="3" type="ORF">TSIB3V08_LOCUS11430</name>
</gene>
<accession>A0A7R9B8G2</accession>
<dbReference type="GO" id="GO:0061775">
    <property type="term" value="F:cohesin loader activity"/>
    <property type="evidence" value="ECO:0007669"/>
    <property type="project" value="InterPro"/>
</dbReference>
<dbReference type="GO" id="GO:1990414">
    <property type="term" value="P:replication-born double-strand break repair via sister chromatid exchange"/>
    <property type="evidence" value="ECO:0007669"/>
    <property type="project" value="TreeGrafter"/>
</dbReference>
<organism evidence="3">
    <name type="scientific">Timema shepardi</name>
    <name type="common">Walking stick</name>
    <dbReference type="NCBI Taxonomy" id="629360"/>
    <lineage>
        <taxon>Eukaryota</taxon>
        <taxon>Metazoa</taxon>
        <taxon>Ecdysozoa</taxon>
        <taxon>Arthropoda</taxon>
        <taxon>Hexapoda</taxon>
        <taxon>Insecta</taxon>
        <taxon>Pterygota</taxon>
        <taxon>Neoptera</taxon>
        <taxon>Polyneoptera</taxon>
        <taxon>Phasmatodea</taxon>
        <taxon>Timematodea</taxon>
        <taxon>Timematoidea</taxon>
        <taxon>Timematidae</taxon>
        <taxon>Timema</taxon>
    </lineage>
</organism>
<feature type="domain" description="Sister chromatid cohesion C-terminal" evidence="2">
    <location>
        <begin position="187"/>
        <end position="340"/>
    </location>
</feature>
<comment type="subcellular location">
    <subcellularLocation>
        <location evidence="1">Nucleus</location>
    </subcellularLocation>
</comment>
<dbReference type="EMBL" id="OC009172">
    <property type="protein sequence ID" value="CAD7267425.1"/>
    <property type="molecule type" value="Genomic_DNA"/>
</dbReference>
<reference evidence="3" key="1">
    <citation type="submission" date="2020-11" db="EMBL/GenBank/DDBJ databases">
        <authorList>
            <person name="Tran Van P."/>
        </authorList>
    </citation>
    <scope>NUCLEOTIDE SEQUENCE</scope>
</reference>
<dbReference type="SUPFAM" id="SSF48371">
    <property type="entry name" value="ARM repeat"/>
    <property type="match status" value="1"/>
</dbReference>
<dbReference type="GO" id="GO:0010468">
    <property type="term" value="P:regulation of gene expression"/>
    <property type="evidence" value="ECO:0007669"/>
    <property type="project" value="InterPro"/>
</dbReference>
<dbReference type="InterPro" id="IPR024986">
    <property type="entry name" value="Nipped-B_C"/>
</dbReference>
<dbReference type="InterPro" id="IPR033031">
    <property type="entry name" value="Scc2/Nipped-B"/>
</dbReference>
<dbReference type="GO" id="GO:0140588">
    <property type="term" value="P:chromatin looping"/>
    <property type="evidence" value="ECO:0007669"/>
    <property type="project" value="InterPro"/>
</dbReference>
<dbReference type="InterPro" id="IPR016024">
    <property type="entry name" value="ARM-type_fold"/>
</dbReference>
<proteinExistence type="inferred from homology"/>
<dbReference type="PANTHER" id="PTHR21704">
    <property type="entry name" value="NIPPED-B-LIKE PROTEIN DELANGIN SCC2-RELATED"/>
    <property type="match status" value="1"/>
</dbReference>
<sequence>MEVFQNMWFTPIRERPNLDSAALLRKVMNITDVVAASRDMGLEWFEQLLLSTQGDYQIISSVARTLELVVPLMEHPSETFLAQLEEDSVKLILQHDRHLTDYKKIYEKEPENPMLVKCRPFFRRALFTVGLLLRHFDFMDKDVINGLPEDIKDQVFETLLYFVQQPRAKLSKQENLKEMGDVSSGMASTVIQLYLKEILESFLHPNIGVRHAALKVIQLILAQGLVHPVQIVPYLICMSTDVEKAVSHSADKQLQDIEKKYPGFIHMKSQSGIRLSYKLQKILQQSDAMGVVRGFRVREGEIPGALNGFLYSILRSTKQQRRALVLSILKQFDDQVGLIPNGIQNQNEHGELNPQTGTITVPSYLEEEEDEDEEVLLARVPEDTTTLQDCITASQGCLLLLVLKDHLKELYGISDA</sequence>
<dbReference type="GO" id="GO:0090694">
    <property type="term" value="C:Scc2-Scc4 cohesin loading complex"/>
    <property type="evidence" value="ECO:0007669"/>
    <property type="project" value="TreeGrafter"/>
</dbReference>
<dbReference type="GO" id="GO:0034087">
    <property type="term" value="P:establishment of mitotic sister chromatid cohesion"/>
    <property type="evidence" value="ECO:0007669"/>
    <property type="project" value="TreeGrafter"/>
</dbReference>
<evidence type="ECO:0000256" key="1">
    <source>
        <dbReference type="RuleBase" id="RU364107"/>
    </source>
</evidence>
<evidence type="ECO:0000259" key="2">
    <source>
        <dbReference type="Pfam" id="PF12830"/>
    </source>
</evidence>
<name>A0A7R9B8G2_TIMSH</name>